<feature type="domain" description="Chemokine interleukin-8-like" evidence="2">
    <location>
        <begin position="41"/>
        <end position="73"/>
    </location>
</feature>
<evidence type="ECO:0000313" key="4">
    <source>
        <dbReference type="Proteomes" id="UP000472262"/>
    </source>
</evidence>
<dbReference type="AlphaFoldDB" id="A0A672LP17"/>
<dbReference type="InParanoid" id="A0A672LP17"/>
<organism evidence="3 4">
    <name type="scientific">Sinocyclocheilus grahami</name>
    <name type="common">Dianchi golden-line fish</name>
    <name type="synonym">Barbus grahami</name>
    <dbReference type="NCBI Taxonomy" id="75366"/>
    <lineage>
        <taxon>Eukaryota</taxon>
        <taxon>Metazoa</taxon>
        <taxon>Chordata</taxon>
        <taxon>Craniata</taxon>
        <taxon>Vertebrata</taxon>
        <taxon>Euteleostomi</taxon>
        <taxon>Actinopterygii</taxon>
        <taxon>Neopterygii</taxon>
        <taxon>Teleostei</taxon>
        <taxon>Ostariophysi</taxon>
        <taxon>Cypriniformes</taxon>
        <taxon>Cyprinidae</taxon>
        <taxon>Cyprininae</taxon>
        <taxon>Sinocyclocheilus</taxon>
    </lineage>
</organism>
<keyword evidence="1" id="KW-0202">Cytokine</keyword>
<evidence type="ECO:0000313" key="3">
    <source>
        <dbReference type="Ensembl" id="ENSSGRP00000026350.1"/>
    </source>
</evidence>
<proteinExistence type="predicted"/>
<dbReference type="InterPro" id="IPR036048">
    <property type="entry name" value="Interleukin_8-like_sf"/>
</dbReference>
<dbReference type="InterPro" id="IPR001811">
    <property type="entry name" value="Chemokine_IL8-like_dom"/>
</dbReference>
<dbReference type="Proteomes" id="UP000472262">
    <property type="component" value="Unassembled WGS sequence"/>
</dbReference>
<dbReference type="GO" id="GO:0005615">
    <property type="term" value="C:extracellular space"/>
    <property type="evidence" value="ECO:0007669"/>
    <property type="project" value="UniProtKB-KW"/>
</dbReference>
<dbReference type="Ensembl" id="ENSSGRT00000028387.1">
    <property type="protein sequence ID" value="ENSSGRP00000026350.1"/>
    <property type="gene ID" value="ENSSGRG00000015235.1"/>
</dbReference>
<reference evidence="3" key="1">
    <citation type="submission" date="2025-08" db="UniProtKB">
        <authorList>
            <consortium name="Ensembl"/>
        </authorList>
    </citation>
    <scope>IDENTIFICATION</scope>
</reference>
<accession>A0A672LP17</accession>
<evidence type="ECO:0000259" key="2">
    <source>
        <dbReference type="Pfam" id="PF00048"/>
    </source>
</evidence>
<reference evidence="3" key="2">
    <citation type="submission" date="2025-09" db="UniProtKB">
        <authorList>
            <consortium name="Ensembl"/>
        </authorList>
    </citation>
    <scope>IDENTIFICATION</scope>
</reference>
<protein>
    <recommendedName>
        <fullName evidence="2">Chemokine interleukin-8-like domain-containing protein</fullName>
    </recommendedName>
</protein>
<dbReference type="GO" id="GO:0008009">
    <property type="term" value="F:chemokine activity"/>
    <property type="evidence" value="ECO:0007669"/>
    <property type="project" value="InterPro"/>
</dbReference>
<evidence type="ECO:0000256" key="1">
    <source>
        <dbReference type="ARBA" id="ARBA00022514"/>
    </source>
</evidence>
<dbReference type="Pfam" id="PF00048">
    <property type="entry name" value="IL8"/>
    <property type="match status" value="1"/>
</dbReference>
<name>A0A672LP17_SINGR</name>
<dbReference type="GO" id="GO:0006955">
    <property type="term" value="P:immune response"/>
    <property type="evidence" value="ECO:0007669"/>
    <property type="project" value="InterPro"/>
</dbReference>
<sequence length="73" mass="8048">EKPDVCAVPGDLLFGQCWFYTHSLLKLFLISPTVDGPAVPERCCFNLVDFQIPAKRIVSAVETDSRCPIPAIV</sequence>
<keyword evidence="4" id="KW-1185">Reference proteome</keyword>
<dbReference type="Gene3D" id="2.40.50.40">
    <property type="match status" value="1"/>
</dbReference>
<dbReference type="SUPFAM" id="SSF54117">
    <property type="entry name" value="Interleukin 8-like chemokines"/>
    <property type="match status" value="1"/>
</dbReference>